<evidence type="ECO:0000313" key="2">
    <source>
        <dbReference type="Proteomes" id="UP000295729"/>
    </source>
</evidence>
<dbReference type="AlphaFoldDB" id="A0A4R6X6S7"/>
<proteinExistence type="predicted"/>
<sequence>MSTWQNLKWLILLWVLGFATVTGAGYALKGLIFLTFG</sequence>
<name>A0A4R6X6S7_9GAMM</name>
<reference evidence="1 2" key="1">
    <citation type="submission" date="2019-03" db="EMBL/GenBank/DDBJ databases">
        <title>Genomic Encyclopedia of Type Strains, Phase IV (KMG-IV): sequencing the most valuable type-strain genomes for metagenomic binning, comparative biology and taxonomic classification.</title>
        <authorList>
            <person name="Goeker M."/>
        </authorList>
    </citation>
    <scope>NUCLEOTIDE SEQUENCE [LARGE SCALE GENOMIC DNA]</scope>
    <source>
        <strain evidence="1 2">DSM 5604</strain>
    </source>
</reference>
<keyword evidence="2" id="KW-1185">Reference proteome</keyword>
<evidence type="ECO:0000313" key="1">
    <source>
        <dbReference type="EMBL" id="TDR14765.1"/>
    </source>
</evidence>
<comment type="caution">
    <text evidence="1">The sequence shown here is derived from an EMBL/GenBank/DDBJ whole genome shotgun (WGS) entry which is preliminary data.</text>
</comment>
<organism evidence="1 2">
    <name type="scientific">Marinomonas communis</name>
    <dbReference type="NCBI Taxonomy" id="28254"/>
    <lineage>
        <taxon>Bacteria</taxon>
        <taxon>Pseudomonadati</taxon>
        <taxon>Pseudomonadota</taxon>
        <taxon>Gammaproteobacteria</taxon>
        <taxon>Oceanospirillales</taxon>
        <taxon>Oceanospirillaceae</taxon>
        <taxon>Marinomonas</taxon>
    </lineage>
</organism>
<protein>
    <recommendedName>
        <fullName evidence="3">DUF2474 family protein</fullName>
    </recommendedName>
</protein>
<accession>A0A4R6X6S7</accession>
<gene>
    <name evidence="1" type="ORF">C8D85_0111</name>
</gene>
<dbReference type="EMBL" id="SNZA01000001">
    <property type="protein sequence ID" value="TDR14765.1"/>
    <property type="molecule type" value="Genomic_DNA"/>
</dbReference>
<dbReference type="Proteomes" id="UP000295729">
    <property type="component" value="Unassembled WGS sequence"/>
</dbReference>
<evidence type="ECO:0008006" key="3">
    <source>
        <dbReference type="Google" id="ProtNLM"/>
    </source>
</evidence>